<dbReference type="InterPro" id="IPR027017">
    <property type="entry name" value="P60_peptidase_YkfC"/>
</dbReference>
<comment type="similarity">
    <text evidence="1">Belongs to the peptidase C40 family.</text>
</comment>
<evidence type="ECO:0000259" key="6">
    <source>
        <dbReference type="PROSITE" id="PS51935"/>
    </source>
</evidence>
<dbReference type="KEGG" id="thes:FHQ07_02785"/>
<dbReference type="GO" id="GO:0008234">
    <property type="term" value="F:cysteine-type peptidase activity"/>
    <property type="evidence" value="ECO:0007669"/>
    <property type="project" value="UniProtKB-KW"/>
</dbReference>
<dbReference type="PANTHER" id="PTHR47053:SF1">
    <property type="entry name" value="MUREIN DD-ENDOPEPTIDASE MEPH-RELATED"/>
    <property type="match status" value="1"/>
</dbReference>
<feature type="domain" description="NlpC/P60" evidence="6">
    <location>
        <begin position="324"/>
        <end position="478"/>
    </location>
</feature>
<organism evidence="7 8">
    <name type="scientific">Thermomonas aquatica</name>
    <dbReference type="NCBI Taxonomy" id="2202149"/>
    <lineage>
        <taxon>Bacteria</taxon>
        <taxon>Pseudomonadati</taxon>
        <taxon>Pseudomonadota</taxon>
        <taxon>Gammaproteobacteria</taxon>
        <taxon>Lysobacterales</taxon>
        <taxon>Lysobacteraceae</taxon>
        <taxon>Thermomonas</taxon>
    </lineage>
</organism>
<feature type="chain" id="PRO_5022993835" evidence="5">
    <location>
        <begin position="22"/>
        <end position="481"/>
    </location>
</feature>
<dbReference type="InterPro" id="IPR039439">
    <property type="entry name" value="SH3b1_dom"/>
</dbReference>
<sequence>MRRQRTALPVLRMLAMALALAALPGLARDPARTAPASMPAMPAMPASGVIGVEDAYFSPGFWIARTQAANRALMAPAAIDARNARLLRDDDSMHDLSALPASLTRAQVAGWIEGLASPPAKPLWDEAGKPVPKASLDAIVGNRAMEAIPANQATRYGMAVQRAALRAFPTALRVFSSDDDADIDRFQESALFPGDPVAIAHASADGQWLFVVSPRYAAWVEAKAIASGDRATVLAYAQRTPYRVITGAKPRTVFTREEPRVSEVQLDMGVRIPQAGAPLDEPVNGQHPYSAWILDLPVRNADGGLGFAPALLQKNADSAPGYLPLTRANIIRQAFKFLGERYGWGHSYNGRDCSGFVSEVYRSMGVQLPRNTSDQAVSPVFARTHFEAGDSRAKRMAAVAALDVGDLIYIPGHVMMFVGRIDGMPYVIHDTNGGSTLGADGELHSMHLNGVSLTPLLPLRFGKDHDYVDRITNIVRVTKRQ</sequence>
<keyword evidence="5" id="KW-0732">Signal</keyword>
<keyword evidence="8" id="KW-1185">Reference proteome</keyword>
<dbReference type="Pfam" id="PF12913">
    <property type="entry name" value="SH3_6"/>
    <property type="match status" value="1"/>
</dbReference>
<evidence type="ECO:0000256" key="2">
    <source>
        <dbReference type="ARBA" id="ARBA00022670"/>
    </source>
</evidence>
<dbReference type="Proteomes" id="UP000308149">
    <property type="component" value="Chromosome"/>
</dbReference>
<accession>A0A5B7ZTA6</accession>
<dbReference type="PIRSF" id="PIRSF019015">
    <property type="entry name" value="P60_peptidase_YkfC"/>
    <property type="match status" value="1"/>
</dbReference>
<keyword evidence="4" id="KW-0788">Thiol protease</keyword>
<evidence type="ECO:0000256" key="4">
    <source>
        <dbReference type="ARBA" id="ARBA00022807"/>
    </source>
</evidence>
<dbReference type="PROSITE" id="PS51935">
    <property type="entry name" value="NLPC_P60"/>
    <property type="match status" value="1"/>
</dbReference>
<name>A0A5B7ZTA6_9GAMM</name>
<evidence type="ECO:0000256" key="1">
    <source>
        <dbReference type="ARBA" id="ARBA00007074"/>
    </source>
</evidence>
<dbReference type="InterPro" id="IPR038765">
    <property type="entry name" value="Papain-like_cys_pep_sf"/>
</dbReference>
<proteinExistence type="inferred from homology"/>
<keyword evidence="2" id="KW-0645">Protease</keyword>
<dbReference type="EMBL" id="CP040871">
    <property type="protein sequence ID" value="QDA58424.1"/>
    <property type="molecule type" value="Genomic_DNA"/>
</dbReference>
<dbReference type="OrthoDB" id="9808890at2"/>
<dbReference type="InterPro" id="IPR051202">
    <property type="entry name" value="Peptidase_C40"/>
</dbReference>
<dbReference type="InterPro" id="IPR000064">
    <property type="entry name" value="NLP_P60_dom"/>
</dbReference>
<dbReference type="PANTHER" id="PTHR47053">
    <property type="entry name" value="MUREIN DD-ENDOPEPTIDASE MEPH-RELATED"/>
    <property type="match status" value="1"/>
</dbReference>
<dbReference type="Gene3D" id="3.90.1720.10">
    <property type="entry name" value="endopeptidase domain like (from Nostoc punctiforme)"/>
    <property type="match status" value="1"/>
</dbReference>
<dbReference type="AlphaFoldDB" id="A0A5B7ZTA6"/>
<feature type="signal peptide" evidence="5">
    <location>
        <begin position="1"/>
        <end position="21"/>
    </location>
</feature>
<protein>
    <submittedName>
        <fullName evidence="7">NlpC-P60 family protein</fullName>
    </submittedName>
</protein>
<dbReference type="SUPFAM" id="SSF54001">
    <property type="entry name" value="Cysteine proteinases"/>
    <property type="match status" value="1"/>
</dbReference>
<evidence type="ECO:0000313" key="8">
    <source>
        <dbReference type="Proteomes" id="UP000308149"/>
    </source>
</evidence>
<dbReference type="Pfam" id="PF00877">
    <property type="entry name" value="NLPC_P60"/>
    <property type="match status" value="1"/>
</dbReference>
<evidence type="ECO:0000256" key="3">
    <source>
        <dbReference type="ARBA" id="ARBA00022801"/>
    </source>
</evidence>
<dbReference type="GO" id="GO:0006508">
    <property type="term" value="P:proteolysis"/>
    <property type="evidence" value="ECO:0007669"/>
    <property type="project" value="UniProtKB-KW"/>
</dbReference>
<reference evidence="7 8" key="1">
    <citation type="submission" date="2019-06" db="EMBL/GenBank/DDBJ databases">
        <title>Thermomonas aquatica sp. nov., isolated from an industrial wastewater treatment plant.</title>
        <authorList>
            <person name="Jeon J.H."/>
            <person name="Park D.-S."/>
        </authorList>
    </citation>
    <scope>NUCLEOTIDE SEQUENCE [LARGE SCALE GENOMIC DNA]</scope>
    <source>
        <strain evidence="7 8">SY21</strain>
    </source>
</reference>
<evidence type="ECO:0000313" key="7">
    <source>
        <dbReference type="EMBL" id="QDA58424.1"/>
    </source>
</evidence>
<evidence type="ECO:0000256" key="5">
    <source>
        <dbReference type="SAM" id="SignalP"/>
    </source>
</evidence>
<gene>
    <name evidence="7" type="ORF">FHQ07_02785</name>
</gene>
<keyword evidence="3" id="KW-0378">Hydrolase</keyword>